<keyword evidence="2" id="KW-0732">Signal</keyword>
<dbReference type="HOGENOM" id="CLU_1567403_0_0_6"/>
<name>I3YCH1_THIV6</name>
<dbReference type="OrthoDB" id="5770476at2"/>
<dbReference type="AlphaFoldDB" id="I3YCH1"/>
<evidence type="ECO:0000313" key="5">
    <source>
        <dbReference type="Proteomes" id="UP000006062"/>
    </source>
</evidence>
<proteinExistence type="predicted"/>
<dbReference type="Pfam" id="PF13511">
    <property type="entry name" value="DUF4124"/>
    <property type="match status" value="1"/>
</dbReference>
<reference evidence="4 5" key="1">
    <citation type="submission" date="2012-06" db="EMBL/GenBank/DDBJ databases">
        <title>Complete sequence of Thiocystis violascens DSM 198.</title>
        <authorList>
            <consortium name="US DOE Joint Genome Institute"/>
            <person name="Lucas S."/>
            <person name="Han J."/>
            <person name="Lapidus A."/>
            <person name="Cheng J.-F."/>
            <person name="Goodwin L."/>
            <person name="Pitluck S."/>
            <person name="Peters L."/>
            <person name="Ovchinnikova G."/>
            <person name="Teshima H."/>
            <person name="Detter J.C."/>
            <person name="Han C."/>
            <person name="Tapia R."/>
            <person name="Land M."/>
            <person name="Hauser L."/>
            <person name="Kyrpides N."/>
            <person name="Ivanova N."/>
            <person name="Pagani I."/>
            <person name="Vogl K."/>
            <person name="Liu Z."/>
            <person name="Frigaard N.-U."/>
            <person name="Bryant D."/>
            <person name="Woyke T."/>
        </authorList>
    </citation>
    <scope>NUCLEOTIDE SEQUENCE [LARGE SCALE GENOMIC DNA]</scope>
    <source>
        <strain evidence="5">ATCC 17096 / DSM 198 / 6111</strain>
    </source>
</reference>
<dbReference type="EMBL" id="CP003154">
    <property type="protein sequence ID" value="AFL74689.1"/>
    <property type="molecule type" value="Genomic_DNA"/>
</dbReference>
<feature type="signal peptide" evidence="2">
    <location>
        <begin position="1"/>
        <end position="28"/>
    </location>
</feature>
<evidence type="ECO:0000313" key="4">
    <source>
        <dbReference type="EMBL" id="AFL74689.1"/>
    </source>
</evidence>
<evidence type="ECO:0000259" key="3">
    <source>
        <dbReference type="Pfam" id="PF13511"/>
    </source>
</evidence>
<feature type="region of interest" description="Disordered" evidence="1">
    <location>
        <begin position="60"/>
        <end position="126"/>
    </location>
</feature>
<accession>I3YCH1</accession>
<dbReference type="Proteomes" id="UP000006062">
    <property type="component" value="Chromosome"/>
</dbReference>
<sequence>MLTFGIDRPSRLALGLIGLALAAHPAGAGLYKCQQANGQVSYQQTACADNAGGGALAVDTRAPTDGGSKSRDYSIESQVQEMRAERERVSGERERARKHAETEARRSRASARTEHDPAKCAKQHAEVAKWHQKILNGYRTRSEKDLNENKLAYHQALADRYCE</sequence>
<evidence type="ECO:0000256" key="2">
    <source>
        <dbReference type="SAM" id="SignalP"/>
    </source>
</evidence>
<protein>
    <recommendedName>
        <fullName evidence="3">DUF4124 domain-containing protein</fullName>
    </recommendedName>
</protein>
<gene>
    <name evidence="4" type="ordered locus">Thivi_2771</name>
</gene>
<feature type="domain" description="DUF4124" evidence="3">
    <location>
        <begin position="19"/>
        <end position="64"/>
    </location>
</feature>
<organism evidence="4 5">
    <name type="scientific">Thiocystis violascens (strain ATCC 17096 / DSM 198 / 6111)</name>
    <name type="common">Chromatium violascens</name>
    <dbReference type="NCBI Taxonomy" id="765911"/>
    <lineage>
        <taxon>Bacteria</taxon>
        <taxon>Pseudomonadati</taxon>
        <taxon>Pseudomonadota</taxon>
        <taxon>Gammaproteobacteria</taxon>
        <taxon>Chromatiales</taxon>
        <taxon>Chromatiaceae</taxon>
        <taxon>Thiocystis</taxon>
    </lineage>
</organism>
<dbReference type="InterPro" id="IPR025392">
    <property type="entry name" value="DUF4124"/>
</dbReference>
<dbReference type="KEGG" id="tvi:Thivi_2771"/>
<keyword evidence="5" id="KW-1185">Reference proteome</keyword>
<feature type="compositionally biased region" description="Basic and acidic residues" evidence="1">
    <location>
        <begin position="82"/>
        <end position="126"/>
    </location>
</feature>
<evidence type="ECO:0000256" key="1">
    <source>
        <dbReference type="SAM" id="MobiDB-lite"/>
    </source>
</evidence>
<dbReference type="RefSeq" id="WP_014779123.1">
    <property type="nucleotide sequence ID" value="NC_018012.1"/>
</dbReference>
<dbReference type="eggNOG" id="ENOG5032UJN">
    <property type="taxonomic scope" value="Bacteria"/>
</dbReference>
<feature type="chain" id="PRO_5003682600" description="DUF4124 domain-containing protein" evidence="2">
    <location>
        <begin position="29"/>
        <end position="163"/>
    </location>
</feature>